<feature type="transmembrane region" description="Helical" evidence="7">
    <location>
        <begin position="25"/>
        <end position="55"/>
    </location>
</feature>
<accession>A0A0V0J2Y2</accession>
<keyword evidence="6" id="KW-1015">Disulfide bond</keyword>
<dbReference type="SUPFAM" id="SSF48652">
    <property type="entry name" value="Tetraspanin"/>
    <property type="match status" value="1"/>
</dbReference>
<dbReference type="Gene3D" id="1.10.1450.10">
    <property type="entry name" value="Tetraspanin"/>
    <property type="match status" value="1"/>
</dbReference>
<evidence type="ECO:0000256" key="5">
    <source>
        <dbReference type="ARBA" id="ARBA00023136"/>
    </source>
</evidence>
<dbReference type="InterPro" id="IPR018499">
    <property type="entry name" value="Tetraspanin/Peripherin"/>
</dbReference>
<proteinExistence type="inferred from homology"/>
<feature type="transmembrane region" description="Helical" evidence="7">
    <location>
        <begin position="99"/>
        <end position="121"/>
    </location>
</feature>
<evidence type="ECO:0000256" key="1">
    <source>
        <dbReference type="ARBA" id="ARBA00004141"/>
    </source>
</evidence>
<protein>
    <recommendedName>
        <fullName evidence="7">Tetraspanin</fullName>
    </recommendedName>
</protein>
<feature type="transmembrane region" description="Helical" evidence="7">
    <location>
        <begin position="203"/>
        <end position="228"/>
    </location>
</feature>
<dbReference type="PRINTS" id="PR00259">
    <property type="entry name" value="TMFOUR"/>
</dbReference>
<dbReference type="GO" id="GO:0005886">
    <property type="term" value="C:plasma membrane"/>
    <property type="evidence" value="ECO:0007669"/>
    <property type="project" value="TreeGrafter"/>
</dbReference>
<dbReference type="InterPro" id="IPR008952">
    <property type="entry name" value="Tetraspanin_EC2_sf"/>
</dbReference>
<feature type="non-terminal residue" evidence="8">
    <location>
        <position position="1"/>
    </location>
</feature>
<dbReference type="InterPro" id="IPR000301">
    <property type="entry name" value="Tetraspanin_animals"/>
</dbReference>
<dbReference type="AlphaFoldDB" id="A0A0V0J2Y2"/>
<organism evidence="8">
    <name type="scientific">Schistocephalus solidus</name>
    <name type="common">Tapeworm</name>
    <dbReference type="NCBI Taxonomy" id="70667"/>
    <lineage>
        <taxon>Eukaryota</taxon>
        <taxon>Metazoa</taxon>
        <taxon>Spiralia</taxon>
        <taxon>Lophotrochozoa</taxon>
        <taxon>Platyhelminthes</taxon>
        <taxon>Cestoda</taxon>
        <taxon>Eucestoda</taxon>
        <taxon>Diphyllobothriidea</taxon>
        <taxon>Diphyllobothriidae</taxon>
        <taxon>Schistocephalus</taxon>
    </lineage>
</organism>
<dbReference type="CDD" id="cd03127">
    <property type="entry name" value="tetraspanin_LEL"/>
    <property type="match status" value="1"/>
</dbReference>
<dbReference type="PIRSF" id="PIRSF002419">
    <property type="entry name" value="Tetraspanin"/>
    <property type="match status" value="1"/>
</dbReference>
<keyword evidence="5 7" id="KW-0472">Membrane</keyword>
<sequence>LPIIRTREGTHCNTKGMGLSISGQILRWATFAFSIFVFLFGLAAVIIGSLAVSLLNKSYGAYLDISAAIPIVALIVGIIIFLCGFLGCCGSLRKSRGMLYIYSFVIAILIVIEIILCVVTLTNKTEVGAAVESMVNTTFYKQFEDVNAANVFHSMEDELDCCGVNGSQDYFKLNKIPPRTCELENWNIGCAKALSVEVSKFTFVLPVFVIVFGLIQFLAVVGACGLANSIKRESMEIKG</sequence>
<evidence type="ECO:0000256" key="3">
    <source>
        <dbReference type="ARBA" id="ARBA00022692"/>
    </source>
</evidence>
<dbReference type="PANTHER" id="PTHR19282:SF456">
    <property type="entry name" value="CD63 MOLECULE"/>
    <property type="match status" value="1"/>
</dbReference>
<feature type="disulfide bond" evidence="6">
    <location>
        <begin position="161"/>
        <end position="190"/>
    </location>
</feature>
<comment type="subcellular location">
    <subcellularLocation>
        <location evidence="1 7">Membrane</location>
        <topology evidence="1 7">Multi-pass membrane protein</topology>
    </subcellularLocation>
</comment>
<evidence type="ECO:0000256" key="7">
    <source>
        <dbReference type="RuleBase" id="RU361218"/>
    </source>
</evidence>
<keyword evidence="3 7" id="KW-0812">Transmembrane</keyword>
<comment type="similarity">
    <text evidence="2 7">Belongs to the tetraspanin (TM4SF) family.</text>
</comment>
<reference evidence="8" key="1">
    <citation type="submission" date="2016-01" db="EMBL/GenBank/DDBJ databases">
        <title>Reference transcriptome for the parasite Schistocephalus solidus: insights into the molecular evolution of parasitism.</title>
        <authorList>
            <person name="Hebert F.O."/>
            <person name="Grambauer S."/>
            <person name="Barber I."/>
            <person name="Landry C.R."/>
            <person name="Aubin-Horth N."/>
        </authorList>
    </citation>
    <scope>NUCLEOTIDE SEQUENCE</scope>
</reference>
<evidence type="ECO:0000256" key="6">
    <source>
        <dbReference type="PIRSR" id="PIRSR002419-1"/>
    </source>
</evidence>
<evidence type="ECO:0000256" key="4">
    <source>
        <dbReference type="ARBA" id="ARBA00022989"/>
    </source>
</evidence>
<dbReference type="EMBL" id="GEEE01003251">
    <property type="protein sequence ID" value="JAP59974.1"/>
    <property type="molecule type" value="Transcribed_RNA"/>
</dbReference>
<evidence type="ECO:0000313" key="8">
    <source>
        <dbReference type="EMBL" id="JAP59974.1"/>
    </source>
</evidence>
<gene>
    <name evidence="8" type="primary">IM23</name>
    <name evidence="8" type="ORF">TR133049</name>
</gene>
<feature type="disulfide bond" evidence="6">
    <location>
        <begin position="162"/>
        <end position="181"/>
    </location>
</feature>
<keyword evidence="4 7" id="KW-1133">Transmembrane helix</keyword>
<evidence type="ECO:0000256" key="2">
    <source>
        <dbReference type="ARBA" id="ARBA00006840"/>
    </source>
</evidence>
<dbReference type="Pfam" id="PF00335">
    <property type="entry name" value="Tetraspanin"/>
    <property type="match status" value="1"/>
</dbReference>
<name>A0A0V0J2Y2_SCHSO</name>
<feature type="transmembrane region" description="Helical" evidence="7">
    <location>
        <begin position="67"/>
        <end position="87"/>
    </location>
</feature>
<dbReference type="PANTHER" id="PTHR19282">
    <property type="entry name" value="TETRASPANIN"/>
    <property type="match status" value="1"/>
</dbReference>